<gene>
    <name evidence="2" type="ordered locus">RMDY18_01110</name>
</gene>
<dbReference type="STRING" id="680646.RMDY18_01110"/>
<reference evidence="2 3" key="3">
    <citation type="journal article" date="2010" name="Sequencing">
        <title>Complete Genome Sequence of Rothia mucilaginosa DY-18: A Clinical Isolate with Dense Meshwork-Like Structures from a Persistent Apical Periodontitis Lesion.</title>
        <authorList>
            <person name="Yamane K."/>
            <person name="Nambu T."/>
            <person name="Yamanaka T."/>
            <person name="Mashimo C."/>
            <person name="Sugimori C."/>
            <person name="Leung K.-P."/>
            <person name="Fukushima H."/>
        </authorList>
    </citation>
    <scope>NUCLEOTIDE SEQUENCE [LARGE SCALE GENOMIC DNA]</scope>
    <source>
        <strain evidence="2 3">DY-18</strain>
    </source>
</reference>
<dbReference type="InterPro" id="IPR045864">
    <property type="entry name" value="aa-tRNA-synth_II/BPL/LPL"/>
</dbReference>
<reference evidence="3" key="1">
    <citation type="submission" date="2009-07" db="EMBL/GenBank/DDBJ databases">
        <title>Complete genome sequence of Rothia mucilaginosa DJ.</title>
        <authorList>
            <person name="Yamane K."/>
            <person name="Nambu T."/>
            <person name="Mashimo C."/>
            <person name="Sugimori C."/>
            <person name="Yamanaka T."/>
            <person name="Leung K."/>
            <person name="Fukushima H."/>
        </authorList>
    </citation>
    <scope>NUCLEOTIDE SEQUENCE [LARGE SCALE GENOMIC DNA]</scope>
    <source>
        <strain evidence="3">DY-18</strain>
    </source>
</reference>
<sequence>MPAGVSLHSGGGFGASRARNPPPPSHQQADGSVVIPEALRPYMGGAEVIPAIAE</sequence>
<dbReference type="Proteomes" id="UP000001883">
    <property type="component" value="Chromosome"/>
</dbReference>
<reference evidence="2 3" key="2">
    <citation type="journal article" date="2010" name="J Osaka Dent Univ">
        <title>Isolation and identification of Rothia mucilaginosa from persistent apical periodontitis lesions.</title>
        <authorList>
            <person name="Yamane K."/>
            <person name="Yoshida M."/>
            <person name="Fujihira T."/>
            <person name="Baba T."/>
            <person name="Tsuji N."/>
            <person name="Hayashi H."/>
            <person name="Sugimori C."/>
            <person name="Yamanaka T."/>
            <person name="Mashimo C."/>
            <person name="Nambu T."/>
            <person name="Kawai H."/>
            <person name="Fukushima H."/>
        </authorList>
    </citation>
    <scope>NUCLEOTIDE SEQUENCE [LARGE SCALE GENOMIC DNA]</scope>
    <source>
        <strain evidence="2 3">DY-18</strain>
    </source>
</reference>
<keyword evidence="2" id="KW-0436">Ligase</keyword>
<dbReference type="Gene3D" id="3.30.930.10">
    <property type="entry name" value="Bira Bifunctional Protein, Domain 2"/>
    <property type="match status" value="1"/>
</dbReference>
<organism evidence="2 3">
    <name type="scientific">Rothia mucilaginosa (strain DY-18)</name>
    <name type="common">Stomatococcus mucilaginosus</name>
    <dbReference type="NCBI Taxonomy" id="680646"/>
    <lineage>
        <taxon>Bacteria</taxon>
        <taxon>Bacillati</taxon>
        <taxon>Actinomycetota</taxon>
        <taxon>Actinomycetes</taxon>
        <taxon>Micrococcales</taxon>
        <taxon>Micrococcaceae</taxon>
        <taxon>Rothia</taxon>
    </lineage>
</organism>
<feature type="region of interest" description="Disordered" evidence="1">
    <location>
        <begin position="1"/>
        <end position="32"/>
    </location>
</feature>
<keyword evidence="3" id="KW-1185">Reference proteome</keyword>
<evidence type="ECO:0000313" key="3">
    <source>
        <dbReference type="Proteomes" id="UP000001883"/>
    </source>
</evidence>
<dbReference type="KEGG" id="rmu:RMDY18_01110"/>
<protein>
    <submittedName>
        <fullName evidence="2">Seryl-tRNA synthetase</fullName>
    </submittedName>
</protein>
<accession>D2NQL7</accession>
<dbReference type="EMBL" id="AP011540">
    <property type="protein sequence ID" value="BAI63943.1"/>
    <property type="molecule type" value="Genomic_DNA"/>
</dbReference>
<evidence type="ECO:0000313" key="2">
    <source>
        <dbReference type="EMBL" id="BAI63943.1"/>
    </source>
</evidence>
<evidence type="ECO:0000256" key="1">
    <source>
        <dbReference type="SAM" id="MobiDB-lite"/>
    </source>
</evidence>
<proteinExistence type="predicted"/>
<dbReference type="AlphaFoldDB" id="D2NQL7"/>
<dbReference type="GO" id="GO:0004812">
    <property type="term" value="F:aminoacyl-tRNA ligase activity"/>
    <property type="evidence" value="ECO:0007669"/>
    <property type="project" value="UniProtKB-KW"/>
</dbReference>
<dbReference type="HOGENOM" id="CLU_3047646_0_0_11"/>
<name>D2NQL7_ROTMD</name>
<keyword evidence="2" id="KW-0030">Aminoacyl-tRNA synthetase</keyword>